<dbReference type="Proteomes" id="UP000249936">
    <property type="component" value="Unassembled WGS sequence"/>
</dbReference>
<protein>
    <submittedName>
        <fullName evidence="2">Adenylosuccinate lyase</fullName>
        <ecNumber evidence="2">4.3.2.2</ecNumber>
    </submittedName>
</protein>
<dbReference type="EC" id="4.3.2.2" evidence="2"/>
<evidence type="ECO:0000259" key="1">
    <source>
        <dbReference type="Pfam" id="PF00206"/>
    </source>
</evidence>
<name>A0A2X1PWE9_HAEIF</name>
<evidence type="ECO:0000313" key="2">
    <source>
        <dbReference type="EMBL" id="SPX41403.1"/>
    </source>
</evidence>
<dbReference type="Gene3D" id="1.20.200.10">
    <property type="entry name" value="Fumarase/aspartase (Central domain)"/>
    <property type="match status" value="1"/>
</dbReference>
<keyword evidence="2" id="KW-0456">Lyase</keyword>
<dbReference type="AlphaFoldDB" id="A0A2X1PWE9"/>
<accession>A0A2X1PWE9</accession>
<dbReference type="PANTHER" id="PTHR43411:SF1">
    <property type="entry name" value="ADENYLOSUCCINATE LYASE"/>
    <property type="match status" value="1"/>
</dbReference>
<feature type="domain" description="Fumarate lyase N-terminal" evidence="1">
    <location>
        <begin position="1"/>
        <end position="55"/>
    </location>
</feature>
<dbReference type="InterPro" id="IPR022761">
    <property type="entry name" value="Fumarate_lyase_N"/>
</dbReference>
<dbReference type="PANTHER" id="PTHR43411">
    <property type="entry name" value="ADENYLOSUCCINATE LYASE"/>
    <property type="match status" value="1"/>
</dbReference>
<dbReference type="InterPro" id="IPR008948">
    <property type="entry name" value="L-Aspartase-like"/>
</dbReference>
<dbReference type="EMBL" id="UASK01000005">
    <property type="protein sequence ID" value="SPX41403.1"/>
    <property type="molecule type" value="Genomic_DNA"/>
</dbReference>
<dbReference type="SUPFAM" id="SSF48557">
    <property type="entry name" value="L-aspartase-like"/>
    <property type="match status" value="1"/>
</dbReference>
<sequence length="59" mass="6875">MEKLIDEITRLAEEYKTIPLLSRTHGQPASPSTVGKEMANVVYRLKRQFKQLQNAEIFR</sequence>
<dbReference type="Pfam" id="PF00206">
    <property type="entry name" value="Lyase_1"/>
    <property type="match status" value="1"/>
</dbReference>
<organism evidence="2 3">
    <name type="scientific">Haemophilus influenzae</name>
    <dbReference type="NCBI Taxonomy" id="727"/>
    <lineage>
        <taxon>Bacteria</taxon>
        <taxon>Pseudomonadati</taxon>
        <taxon>Pseudomonadota</taxon>
        <taxon>Gammaproteobacteria</taxon>
        <taxon>Pasteurellales</taxon>
        <taxon>Pasteurellaceae</taxon>
        <taxon>Haemophilus</taxon>
    </lineage>
</organism>
<reference evidence="2 3" key="1">
    <citation type="submission" date="2018-06" db="EMBL/GenBank/DDBJ databases">
        <authorList>
            <consortium name="Pathogen Informatics"/>
            <person name="Doyle S."/>
        </authorList>
    </citation>
    <scope>NUCLEOTIDE SEQUENCE [LARGE SCALE GENOMIC DNA]</scope>
    <source>
        <strain evidence="2 3">NCTC11872</strain>
    </source>
</reference>
<proteinExistence type="predicted"/>
<evidence type="ECO:0000313" key="3">
    <source>
        <dbReference type="Proteomes" id="UP000249936"/>
    </source>
</evidence>
<dbReference type="InterPro" id="IPR047136">
    <property type="entry name" value="PurB_bact"/>
</dbReference>
<dbReference type="GO" id="GO:0016829">
    <property type="term" value="F:lyase activity"/>
    <property type="evidence" value="ECO:0007669"/>
    <property type="project" value="UniProtKB-KW"/>
</dbReference>
<dbReference type="GO" id="GO:0005829">
    <property type="term" value="C:cytosol"/>
    <property type="evidence" value="ECO:0007669"/>
    <property type="project" value="TreeGrafter"/>
</dbReference>
<gene>
    <name evidence="2" type="primary">purB_2</name>
    <name evidence="2" type="ORF">NCTC11872_01003</name>
</gene>